<proteinExistence type="predicted"/>
<evidence type="ECO:0008006" key="3">
    <source>
        <dbReference type="Google" id="ProtNLM"/>
    </source>
</evidence>
<organism evidence="1 2">
    <name type="scientific">Actinomadura miaoliensis</name>
    <dbReference type="NCBI Taxonomy" id="430685"/>
    <lineage>
        <taxon>Bacteria</taxon>
        <taxon>Bacillati</taxon>
        <taxon>Actinomycetota</taxon>
        <taxon>Actinomycetes</taxon>
        <taxon>Streptosporangiales</taxon>
        <taxon>Thermomonosporaceae</taxon>
        <taxon>Actinomadura</taxon>
    </lineage>
</organism>
<dbReference type="Proteomes" id="UP001500683">
    <property type="component" value="Unassembled WGS sequence"/>
</dbReference>
<dbReference type="Gene3D" id="1.25.40.10">
    <property type="entry name" value="Tetratricopeptide repeat domain"/>
    <property type="match status" value="3"/>
</dbReference>
<dbReference type="RefSeq" id="WP_344952736.1">
    <property type="nucleotide sequence ID" value="NZ_BAAAZG010000039.1"/>
</dbReference>
<comment type="caution">
    <text evidence="1">The sequence shown here is derived from an EMBL/GenBank/DDBJ whole genome shotgun (WGS) entry which is preliminary data.</text>
</comment>
<dbReference type="EMBL" id="BAAAZG010000039">
    <property type="protein sequence ID" value="GAA4086389.1"/>
    <property type="molecule type" value="Genomic_DNA"/>
</dbReference>
<dbReference type="InterPro" id="IPR011990">
    <property type="entry name" value="TPR-like_helical_dom_sf"/>
</dbReference>
<keyword evidence="2" id="KW-1185">Reference proteome</keyword>
<evidence type="ECO:0000313" key="2">
    <source>
        <dbReference type="Proteomes" id="UP001500683"/>
    </source>
</evidence>
<dbReference type="SUPFAM" id="SSF48452">
    <property type="entry name" value="TPR-like"/>
    <property type="match status" value="1"/>
</dbReference>
<reference evidence="2" key="1">
    <citation type="journal article" date="2019" name="Int. J. Syst. Evol. Microbiol.">
        <title>The Global Catalogue of Microorganisms (GCM) 10K type strain sequencing project: providing services to taxonomists for standard genome sequencing and annotation.</title>
        <authorList>
            <consortium name="The Broad Institute Genomics Platform"/>
            <consortium name="The Broad Institute Genome Sequencing Center for Infectious Disease"/>
            <person name="Wu L."/>
            <person name="Ma J."/>
        </authorList>
    </citation>
    <scope>NUCLEOTIDE SEQUENCE [LARGE SCALE GENOMIC DNA]</scope>
    <source>
        <strain evidence="2">JCM 16702</strain>
    </source>
</reference>
<dbReference type="SUPFAM" id="SSF81901">
    <property type="entry name" value="HCP-like"/>
    <property type="match status" value="1"/>
</dbReference>
<accession>A0ABP7WF15</accession>
<name>A0ABP7WF15_9ACTN</name>
<evidence type="ECO:0000313" key="1">
    <source>
        <dbReference type="EMBL" id="GAA4086389.1"/>
    </source>
</evidence>
<protein>
    <recommendedName>
        <fullName evidence="3">Tetratricopeptide repeat protein</fullName>
    </recommendedName>
</protein>
<gene>
    <name evidence="1" type="ORF">GCM10022214_53130</name>
</gene>
<sequence>MGTGGDMWSDPLQQYEDELELAGRLRRRLDAALTECPACYATVMAMFDWWQAAGTSVPADRLYPQAARRMSALRPHPALTREEFAEALDEACAEPALLLPDGPGRYALADQVGRVLLPALPTVDEGAERLAQVTPLEAVAIGKAAWFARHGDPELARRAWRQAARGDDADAAAVARWYLAEAILEDGDVPAGRAALERILREDHFATAPRAMLALADLCRDNAPDQARALLEKAVAAGHREVTARAAHKLAGLRERLGDEPGVIEAMRIAFEWGDALSAPYDGLALVALLRRAGETGEAERVLRRIIAWDSPFHTADAVVELSVLLVMKGELDESERLLTEAIEREYLFAPRLKLQLARVRLARGDEETAVALLAEARRHPVGLQPQDVAQAHVLEAQFAIARRDDDHAARLFAEVLNSADPVTRQAAHLIAVAIGDGMRPGGPWAIPGVEPLMRHLMAEAASPTREWAAYCAGLIAEHAGEPEAAVPAYLAALAGRAPRYAVLAATKLAALAEDAAERHRFVDSCVGVFEAESAAEVTEEGVAEAVVPAARFLCRAGRDDLVERVRDACLGHVQRGGAEAARIAFNLGVLDSEICGDGLSALALWELAAELGDADVASRAWYEVGVVHSQRFSAVSAARAFQRVIDIGHPEHAPRAALVLGGLAGRFLDMRAAVDAYEVALGSDDPAVAVEAAFHLGCLVQPPEDAEDALHRVIASDAASPEMVGSAYAHLGRVYASTGNRRLAQRYWRKGRNHPDPAVSAAFAVARKAIGRVMTPRRRPA</sequence>